<dbReference type="Gene3D" id="3.30.450.20">
    <property type="entry name" value="PAS domain"/>
    <property type="match status" value="2"/>
</dbReference>
<evidence type="ECO:0000256" key="8">
    <source>
        <dbReference type="ARBA" id="ARBA00023012"/>
    </source>
</evidence>
<dbReference type="Gene3D" id="6.10.250.2580">
    <property type="match status" value="1"/>
</dbReference>
<feature type="domain" description="PAC" evidence="11">
    <location>
        <begin position="89"/>
        <end position="141"/>
    </location>
</feature>
<sequence>MLRALGLDRLERSAYLEAVLSTLPEYIVVIGPDMQMMDVNQAGLDLLGVKQLQDLPSTDPLALISEPYRAGFTKAFNAVMHGKDPSVENSIQVEVRSLDGRLHLQELRFAPMRTPEEEISAVVITARDISELRNTLTAVEKSSAVLESILATIPDPMVVVDEKCRITSFSTAAENLFGYKESEVLGQNVNILMPAPYHEKHDSFVERYLRTGEKRIIGLSRTVEGKKRDGTVFPIRLAIGEAKAGDDHLFTGFIIDLTEAHETEAELQALQTDLAHASRLSAVGTLASALAHEINQPLSAVTNYLSAARDMLDSDLEDSKEQLYEALQESVSECLRAGTIVRRLREFVAKGEMKREILSIAQLVEDATTLGLVGAYDKGVECSINCDPDTNHILADRVQIQQVMINLMRNAIEAMVDSPVKHLNISVHSIPDDMVEISISDTGNGIDPEIAGKIFDPFTSTKGTGMGLGLSICRTIIEAHEGTITAEPNPLGGTIFRITLLKAKEEQPDA</sequence>
<keyword evidence="3" id="KW-0597">Phosphoprotein</keyword>
<dbReference type="InterPro" id="IPR036097">
    <property type="entry name" value="HisK_dim/P_sf"/>
</dbReference>
<dbReference type="RefSeq" id="WP_343757659.1">
    <property type="nucleotide sequence ID" value="NZ_BAAAEM010000002.1"/>
</dbReference>
<keyword evidence="7" id="KW-0067">ATP-binding</keyword>
<protein>
    <recommendedName>
        <fullName evidence="2">histidine kinase</fullName>
        <ecNumber evidence="2">2.7.13.3</ecNumber>
    </recommendedName>
</protein>
<dbReference type="SUPFAM" id="SSF55874">
    <property type="entry name" value="ATPase domain of HSP90 chaperone/DNA topoisomerase II/histidine kinase"/>
    <property type="match status" value="1"/>
</dbReference>
<evidence type="ECO:0000313" key="13">
    <source>
        <dbReference type="Proteomes" id="UP001500713"/>
    </source>
</evidence>
<comment type="catalytic activity">
    <reaction evidence="1">
        <text>ATP + protein L-histidine = ADP + protein N-phospho-L-histidine.</text>
        <dbReference type="EC" id="2.7.13.3"/>
    </reaction>
</comment>
<accession>A0ABN1A389</accession>
<dbReference type="InterPro" id="IPR036890">
    <property type="entry name" value="HATPase_C_sf"/>
</dbReference>
<dbReference type="CDD" id="cd00130">
    <property type="entry name" value="PAS"/>
    <property type="match status" value="2"/>
</dbReference>
<evidence type="ECO:0000259" key="11">
    <source>
        <dbReference type="PROSITE" id="PS50113"/>
    </source>
</evidence>
<keyword evidence="5" id="KW-0547">Nucleotide-binding</keyword>
<evidence type="ECO:0000313" key="12">
    <source>
        <dbReference type="EMBL" id="GAA0466471.1"/>
    </source>
</evidence>
<dbReference type="SMART" id="SM00387">
    <property type="entry name" value="HATPase_c"/>
    <property type="match status" value="1"/>
</dbReference>
<gene>
    <name evidence="12" type="ORF">GCM10009096_03930</name>
</gene>
<dbReference type="SUPFAM" id="SSF55785">
    <property type="entry name" value="PYP-like sensor domain (PAS domain)"/>
    <property type="match status" value="2"/>
</dbReference>
<dbReference type="Proteomes" id="UP001500713">
    <property type="component" value="Unassembled WGS sequence"/>
</dbReference>
<proteinExistence type="predicted"/>
<dbReference type="InterPro" id="IPR003661">
    <property type="entry name" value="HisK_dim/P_dom"/>
</dbReference>
<dbReference type="PROSITE" id="PS50109">
    <property type="entry name" value="HIS_KIN"/>
    <property type="match status" value="1"/>
</dbReference>
<evidence type="ECO:0000256" key="3">
    <source>
        <dbReference type="ARBA" id="ARBA00022553"/>
    </source>
</evidence>
<dbReference type="SMART" id="SM00091">
    <property type="entry name" value="PAS"/>
    <property type="match status" value="2"/>
</dbReference>
<keyword evidence="4" id="KW-0808">Transferase</keyword>
<dbReference type="InterPro" id="IPR003594">
    <property type="entry name" value="HATPase_dom"/>
</dbReference>
<evidence type="ECO:0000256" key="1">
    <source>
        <dbReference type="ARBA" id="ARBA00000085"/>
    </source>
</evidence>
<dbReference type="PROSITE" id="PS50113">
    <property type="entry name" value="PAC"/>
    <property type="match status" value="1"/>
</dbReference>
<dbReference type="InterPro" id="IPR000014">
    <property type="entry name" value="PAS"/>
</dbReference>
<evidence type="ECO:0000259" key="10">
    <source>
        <dbReference type="PROSITE" id="PS50112"/>
    </source>
</evidence>
<dbReference type="Pfam" id="PF00989">
    <property type="entry name" value="PAS"/>
    <property type="match status" value="1"/>
</dbReference>
<dbReference type="PRINTS" id="PR00344">
    <property type="entry name" value="BCTRLSENSOR"/>
</dbReference>
<dbReference type="InterPro" id="IPR004358">
    <property type="entry name" value="Sig_transdc_His_kin-like_C"/>
</dbReference>
<comment type="caution">
    <text evidence="12">The sequence shown here is derived from an EMBL/GenBank/DDBJ whole genome shotgun (WGS) entry which is preliminary data.</text>
</comment>
<dbReference type="PANTHER" id="PTHR43065:SF10">
    <property type="entry name" value="PEROXIDE STRESS-ACTIVATED HISTIDINE KINASE MAK3"/>
    <property type="match status" value="1"/>
</dbReference>
<dbReference type="SUPFAM" id="SSF47384">
    <property type="entry name" value="Homodimeric domain of signal transducing histidine kinase"/>
    <property type="match status" value="1"/>
</dbReference>
<evidence type="ECO:0000256" key="4">
    <source>
        <dbReference type="ARBA" id="ARBA00022679"/>
    </source>
</evidence>
<keyword evidence="6" id="KW-0418">Kinase</keyword>
<dbReference type="Gene3D" id="3.30.565.10">
    <property type="entry name" value="Histidine kinase-like ATPase, C-terminal domain"/>
    <property type="match status" value="1"/>
</dbReference>
<evidence type="ECO:0000256" key="5">
    <source>
        <dbReference type="ARBA" id="ARBA00022741"/>
    </source>
</evidence>
<evidence type="ECO:0000256" key="6">
    <source>
        <dbReference type="ARBA" id="ARBA00022777"/>
    </source>
</evidence>
<evidence type="ECO:0000256" key="7">
    <source>
        <dbReference type="ARBA" id="ARBA00022840"/>
    </source>
</evidence>
<keyword evidence="8" id="KW-0902">Two-component regulatory system</keyword>
<dbReference type="PANTHER" id="PTHR43065">
    <property type="entry name" value="SENSOR HISTIDINE KINASE"/>
    <property type="match status" value="1"/>
</dbReference>
<dbReference type="NCBIfam" id="TIGR00229">
    <property type="entry name" value="sensory_box"/>
    <property type="match status" value="2"/>
</dbReference>
<dbReference type="Pfam" id="PF08448">
    <property type="entry name" value="PAS_4"/>
    <property type="match status" value="1"/>
</dbReference>
<name>A0ABN1A389_9SPHN</name>
<dbReference type="Pfam" id="PF00512">
    <property type="entry name" value="HisKA"/>
    <property type="match status" value="1"/>
</dbReference>
<evidence type="ECO:0000256" key="2">
    <source>
        <dbReference type="ARBA" id="ARBA00012438"/>
    </source>
</evidence>
<feature type="domain" description="PAS" evidence="10">
    <location>
        <begin position="142"/>
        <end position="212"/>
    </location>
</feature>
<keyword evidence="13" id="KW-1185">Reference proteome</keyword>
<dbReference type="EMBL" id="BAAAEM010000002">
    <property type="protein sequence ID" value="GAA0466471.1"/>
    <property type="molecule type" value="Genomic_DNA"/>
</dbReference>
<dbReference type="InterPro" id="IPR013656">
    <property type="entry name" value="PAS_4"/>
</dbReference>
<dbReference type="Gene3D" id="1.10.287.130">
    <property type="match status" value="1"/>
</dbReference>
<dbReference type="InterPro" id="IPR005467">
    <property type="entry name" value="His_kinase_dom"/>
</dbReference>
<dbReference type="InterPro" id="IPR000700">
    <property type="entry name" value="PAS-assoc_C"/>
</dbReference>
<dbReference type="SMART" id="SM00388">
    <property type="entry name" value="HisKA"/>
    <property type="match status" value="1"/>
</dbReference>
<dbReference type="EC" id="2.7.13.3" evidence="2"/>
<dbReference type="Pfam" id="PF02518">
    <property type="entry name" value="HATPase_c"/>
    <property type="match status" value="1"/>
</dbReference>
<organism evidence="12 13">
    <name type="scientific">Parasphingorhabdus litoris</name>
    <dbReference type="NCBI Taxonomy" id="394733"/>
    <lineage>
        <taxon>Bacteria</taxon>
        <taxon>Pseudomonadati</taxon>
        <taxon>Pseudomonadota</taxon>
        <taxon>Alphaproteobacteria</taxon>
        <taxon>Sphingomonadales</taxon>
        <taxon>Sphingomonadaceae</taxon>
        <taxon>Parasphingorhabdus</taxon>
    </lineage>
</organism>
<dbReference type="PROSITE" id="PS50112">
    <property type="entry name" value="PAS"/>
    <property type="match status" value="1"/>
</dbReference>
<dbReference type="CDD" id="cd00082">
    <property type="entry name" value="HisKA"/>
    <property type="match status" value="1"/>
</dbReference>
<feature type="domain" description="Histidine kinase" evidence="9">
    <location>
        <begin position="289"/>
        <end position="504"/>
    </location>
</feature>
<evidence type="ECO:0000259" key="9">
    <source>
        <dbReference type="PROSITE" id="PS50109"/>
    </source>
</evidence>
<reference evidence="12 13" key="1">
    <citation type="journal article" date="2019" name="Int. J. Syst. Evol. Microbiol.">
        <title>The Global Catalogue of Microorganisms (GCM) 10K type strain sequencing project: providing services to taxonomists for standard genome sequencing and annotation.</title>
        <authorList>
            <consortium name="The Broad Institute Genomics Platform"/>
            <consortium name="The Broad Institute Genome Sequencing Center for Infectious Disease"/>
            <person name="Wu L."/>
            <person name="Ma J."/>
        </authorList>
    </citation>
    <scope>NUCLEOTIDE SEQUENCE [LARGE SCALE GENOMIC DNA]</scope>
    <source>
        <strain evidence="12 13">JCM 14162</strain>
    </source>
</reference>
<dbReference type="InterPro" id="IPR013767">
    <property type="entry name" value="PAS_fold"/>
</dbReference>
<dbReference type="InterPro" id="IPR035965">
    <property type="entry name" value="PAS-like_dom_sf"/>
</dbReference>